<accession>A0A9J6GFR0</accession>
<keyword evidence="1" id="KW-0132">Cell division</keyword>
<feature type="region of interest" description="Disordered" evidence="5">
    <location>
        <begin position="256"/>
        <end position="280"/>
    </location>
</feature>
<dbReference type="InterPro" id="IPR046965">
    <property type="entry name" value="Cyclin_A/B-like"/>
</dbReference>
<feature type="domain" description="Cyclin C-terminal" evidence="7">
    <location>
        <begin position="158"/>
        <end position="270"/>
    </location>
</feature>
<dbReference type="PANTHER" id="PTHR10177">
    <property type="entry name" value="CYCLINS"/>
    <property type="match status" value="1"/>
</dbReference>
<evidence type="ECO:0000256" key="3">
    <source>
        <dbReference type="ARBA" id="ARBA00023306"/>
    </source>
</evidence>
<dbReference type="OrthoDB" id="6437110at2759"/>
<dbReference type="CDD" id="cd20505">
    <property type="entry name" value="CYCLIN_CCNA_rpt2"/>
    <property type="match status" value="1"/>
</dbReference>
<dbReference type="SMART" id="SM00385">
    <property type="entry name" value="CYCLIN"/>
    <property type="match status" value="2"/>
</dbReference>
<keyword evidence="2 4" id="KW-0195">Cyclin</keyword>
<dbReference type="AlphaFoldDB" id="A0A9J6GFR0"/>
<dbReference type="InterPro" id="IPR048258">
    <property type="entry name" value="Cyclins_cyclin-box"/>
</dbReference>
<gene>
    <name evidence="8" type="ORF">HPB48_011379</name>
</gene>
<dbReference type="SUPFAM" id="SSF47954">
    <property type="entry name" value="Cyclin-like"/>
    <property type="match status" value="2"/>
</dbReference>
<evidence type="ECO:0000259" key="6">
    <source>
        <dbReference type="SMART" id="SM00385"/>
    </source>
</evidence>
<dbReference type="InterPro" id="IPR006671">
    <property type="entry name" value="Cyclin_N"/>
</dbReference>
<evidence type="ECO:0000256" key="5">
    <source>
        <dbReference type="SAM" id="MobiDB-lite"/>
    </source>
</evidence>
<dbReference type="FunFam" id="1.10.472.10:FF:000013">
    <property type="entry name" value="Cyclin A1"/>
    <property type="match status" value="1"/>
</dbReference>
<evidence type="ECO:0000256" key="2">
    <source>
        <dbReference type="ARBA" id="ARBA00023127"/>
    </source>
</evidence>
<dbReference type="SMART" id="SM01332">
    <property type="entry name" value="Cyclin_C"/>
    <property type="match status" value="1"/>
</dbReference>
<sequence length="280" mass="32375">MVLDTSLHTLEPMGYSDLRELESSVEYSRDIYGYLRDQELKFRPKANYMEKQPDITSSMRTILVDWLVEVADEYKLHAETLFLAVSYVDRFLSSMSVVRNKLQLVGTASLLIAAKFEEIYPPEVKEFVYITDDTYTHEQVLKMERVVLKILSFHVAVPTINYFLLRFAQVNHAPDTAKHLGHYLCELALLDDVPYLQFLPSIVAGSALCLANHTLGRHPWGQELVEYSGYEVTAFRECIHSLYSSFCNAPSRPQRAVHDKYKTPNDKTNLKEKKKKQHLY</sequence>
<dbReference type="FunFam" id="1.10.472.10:FF:000167">
    <property type="entry name" value="Mitotic cyclin 6"/>
    <property type="match status" value="1"/>
</dbReference>
<dbReference type="Pfam" id="PF00134">
    <property type="entry name" value="Cyclin_N"/>
    <property type="match status" value="1"/>
</dbReference>
<keyword evidence="9" id="KW-1185">Reference proteome</keyword>
<feature type="domain" description="Cyclin-like" evidence="6">
    <location>
        <begin position="65"/>
        <end position="149"/>
    </location>
</feature>
<evidence type="ECO:0008006" key="10">
    <source>
        <dbReference type="Google" id="ProtNLM"/>
    </source>
</evidence>
<dbReference type="VEuPathDB" id="VectorBase:HLOH_045817"/>
<comment type="similarity">
    <text evidence="4">Belongs to the cyclin family.</text>
</comment>
<dbReference type="OMA" id="QMCAPYV"/>
<dbReference type="EMBL" id="JABSTR010000006">
    <property type="protein sequence ID" value="KAH9373631.1"/>
    <property type="molecule type" value="Genomic_DNA"/>
</dbReference>
<evidence type="ECO:0000259" key="7">
    <source>
        <dbReference type="SMART" id="SM01332"/>
    </source>
</evidence>
<comment type="caution">
    <text evidence="8">The sequence shown here is derived from an EMBL/GenBank/DDBJ whole genome shotgun (WGS) entry which is preliminary data.</text>
</comment>
<protein>
    <recommendedName>
        <fullName evidence="10">Cyclin A</fullName>
    </recommendedName>
</protein>
<dbReference type="GO" id="GO:0016538">
    <property type="term" value="F:cyclin-dependent protein serine/threonine kinase regulator activity"/>
    <property type="evidence" value="ECO:0007669"/>
    <property type="project" value="InterPro"/>
</dbReference>
<dbReference type="PROSITE" id="PS00292">
    <property type="entry name" value="CYCLINS"/>
    <property type="match status" value="1"/>
</dbReference>
<evidence type="ECO:0000256" key="1">
    <source>
        <dbReference type="ARBA" id="ARBA00022618"/>
    </source>
</evidence>
<dbReference type="InterPro" id="IPR004367">
    <property type="entry name" value="Cyclin_C-dom"/>
</dbReference>
<name>A0A9J6GFR0_HAELO</name>
<dbReference type="CDD" id="cd20504">
    <property type="entry name" value="CYCLIN_CCNA_rpt1"/>
    <property type="match status" value="1"/>
</dbReference>
<evidence type="ECO:0000256" key="4">
    <source>
        <dbReference type="RuleBase" id="RU000383"/>
    </source>
</evidence>
<keyword evidence="3" id="KW-0131">Cell cycle</keyword>
<dbReference type="Proteomes" id="UP000821853">
    <property type="component" value="Chromosome 4"/>
</dbReference>
<proteinExistence type="inferred from homology"/>
<dbReference type="GO" id="GO:0051301">
    <property type="term" value="P:cell division"/>
    <property type="evidence" value="ECO:0007669"/>
    <property type="project" value="UniProtKB-KW"/>
</dbReference>
<feature type="compositionally biased region" description="Basic and acidic residues" evidence="5">
    <location>
        <begin position="256"/>
        <end position="271"/>
    </location>
</feature>
<feature type="domain" description="Cyclin-like" evidence="6">
    <location>
        <begin position="162"/>
        <end position="244"/>
    </location>
</feature>
<dbReference type="PIRSF" id="PIRSF001771">
    <property type="entry name" value="Cyclin_A_B_D_E"/>
    <property type="match status" value="1"/>
</dbReference>
<dbReference type="InterPro" id="IPR039361">
    <property type="entry name" value="Cyclin"/>
</dbReference>
<dbReference type="InterPro" id="IPR036915">
    <property type="entry name" value="Cyclin-like_sf"/>
</dbReference>
<evidence type="ECO:0000313" key="8">
    <source>
        <dbReference type="EMBL" id="KAH9373631.1"/>
    </source>
</evidence>
<dbReference type="InterPro" id="IPR013763">
    <property type="entry name" value="Cyclin-like_dom"/>
</dbReference>
<organism evidence="8 9">
    <name type="scientific">Haemaphysalis longicornis</name>
    <name type="common">Bush tick</name>
    <dbReference type="NCBI Taxonomy" id="44386"/>
    <lineage>
        <taxon>Eukaryota</taxon>
        <taxon>Metazoa</taxon>
        <taxon>Ecdysozoa</taxon>
        <taxon>Arthropoda</taxon>
        <taxon>Chelicerata</taxon>
        <taxon>Arachnida</taxon>
        <taxon>Acari</taxon>
        <taxon>Parasitiformes</taxon>
        <taxon>Ixodida</taxon>
        <taxon>Ixodoidea</taxon>
        <taxon>Ixodidae</taxon>
        <taxon>Haemaphysalinae</taxon>
        <taxon>Haemaphysalis</taxon>
    </lineage>
</organism>
<reference evidence="8 9" key="1">
    <citation type="journal article" date="2020" name="Cell">
        <title>Large-Scale Comparative Analyses of Tick Genomes Elucidate Their Genetic Diversity and Vector Capacities.</title>
        <authorList>
            <consortium name="Tick Genome and Microbiome Consortium (TIGMIC)"/>
            <person name="Jia N."/>
            <person name="Wang J."/>
            <person name="Shi W."/>
            <person name="Du L."/>
            <person name="Sun Y."/>
            <person name="Zhan W."/>
            <person name="Jiang J.F."/>
            <person name="Wang Q."/>
            <person name="Zhang B."/>
            <person name="Ji P."/>
            <person name="Bell-Sakyi L."/>
            <person name="Cui X.M."/>
            <person name="Yuan T.T."/>
            <person name="Jiang B.G."/>
            <person name="Yang W.F."/>
            <person name="Lam T.T."/>
            <person name="Chang Q.C."/>
            <person name="Ding S.J."/>
            <person name="Wang X.J."/>
            <person name="Zhu J.G."/>
            <person name="Ruan X.D."/>
            <person name="Zhao L."/>
            <person name="Wei J.T."/>
            <person name="Ye R.Z."/>
            <person name="Que T.C."/>
            <person name="Du C.H."/>
            <person name="Zhou Y.H."/>
            <person name="Cheng J.X."/>
            <person name="Dai P.F."/>
            <person name="Guo W.B."/>
            <person name="Han X.H."/>
            <person name="Huang E.J."/>
            <person name="Li L.F."/>
            <person name="Wei W."/>
            <person name="Gao Y.C."/>
            <person name="Liu J.Z."/>
            <person name="Shao H.Z."/>
            <person name="Wang X."/>
            <person name="Wang C.C."/>
            <person name="Yang T.C."/>
            <person name="Huo Q.B."/>
            <person name="Li W."/>
            <person name="Chen H.Y."/>
            <person name="Chen S.E."/>
            <person name="Zhou L.G."/>
            <person name="Ni X.B."/>
            <person name="Tian J.H."/>
            <person name="Sheng Y."/>
            <person name="Liu T."/>
            <person name="Pan Y.S."/>
            <person name="Xia L.Y."/>
            <person name="Li J."/>
            <person name="Zhao F."/>
            <person name="Cao W.C."/>
        </authorList>
    </citation>
    <scope>NUCLEOTIDE SEQUENCE [LARGE SCALE GENOMIC DNA]</scope>
    <source>
        <strain evidence="8">HaeL-2018</strain>
    </source>
</reference>
<dbReference type="Pfam" id="PF02984">
    <property type="entry name" value="Cyclin_C"/>
    <property type="match status" value="1"/>
</dbReference>
<dbReference type="GO" id="GO:0044772">
    <property type="term" value="P:mitotic cell cycle phase transition"/>
    <property type="evidence" value="ECO:0007669"/>
    <property type="project" value="InterPro"/>
</dbReference>
<evidence type="ECO:0000313" key="9">
    <source>
        <dbReference type="Proteomes" id="UP000821853"/>
    </source>
</evidence>
<dbReference type="Gene3D" id="1.10.472.10">
    <property type="entry name" value="Cyclin-like"/>
    <property type="match status" value="2"/>
</dbReference>